<feature type="transmembrane region" description="Helical" evidence="8">
    <location>
        <begin position="416"/>
        <end position="434"/>
    </location>
</feature>
<evidence type="ECO:0000256" key="3">
    <source>
        <dbReference type="ARBA" id="ARBA00022448"/>
    </source>
</evidence>
<feature type="transmembrane region" description="Helical" evidence="8">
    <location>
        <begin position="339"/>
        <end position="357"/>
    </location>
</feature>
<dbReference type="AlphaFoldDB" id="A0A9J7ZR03"/>
<evidence type="ECO:0000256" key="7">
    <source>
        <dbReference type="SAM" id="MobiDB-lite"/>
    </source>
</evidence>
<feature type="region of interest" description="Disordered" evidence="7">
    <location>
        <begin position="469"/>
        <end position="513"/>
    </location>
</feature>
<dbReference type="GO" id="GO:0005315">
    <property type="term" value="F:phosphate transmembrane transporter activity"/>
    <property type="evidence" value="ECO:0007669"/>
    <property type="project" value="InterPro"/>
</dbReference>
<feature type="transmembrane region" description="Helical" evidence="8">
    <location>
        <begin position="440"/>
        <end position="464"/>
    </location>
</feature>
<name>A0A9J7ZR03_CYPCA</name>
<feature type="transmembrane region" description="Helical" evidence="8">
    <location>
        <begin position="171"/>
        <end position="192"/>
    </location>
</feature>
<keyword evidence="5 8" id="KW-1133">Transmembrane helix</keyword>
<organism evidence="9 10">
    <name type="scientific">Cyprinus carpio carpio</name>
    <dbReference type="NCBI Taxonomy" id="630221"/>
    <lineage>
        <taxon>Eukaryota</taxon>
        <taxon>Metazoa</taxon>
        <taxon>Chordata</taxon>
        <taxon>Craniata</taxon>
        <taxon>Vertebrata</taxon>
        <taxon>Euteleostomi</taxon>
        <taxon>Actinopterygii</taxon>
        <taxon>Neopterygii</taxon>
        <taxon>Teleostei</taxon>
        <taxon>Ostariophysi</taxon>
        <taxon>Cypriniformes</taxon>
        <taxon>Cyprinidae</taxon>
        <taxon>Cyprininae</taxon>
        <taxon>Cyprinus</taxon>
    </lineage>
</organism>
<comment type="subcellular location">
    <subcellularLocation>
        <location evidence="1">Membrane</location>
        <topology evidence="1">Multi-pass membrane protein</topology>
    </subcellularLocation>
</comment>
<evidence type="ECO:0000256" key="2">
    <source>
        <dbReference type="ARBA" id="ARBA00007509"/>
    </source>
</evidence>
<keyword evidence="4 8" id="KW-0812">Transmembrane</keyword>
<evidence type="ECO:0000256" key="4">
    <source>
        <dbReference type="ARBA" id="ARBA00022692"/>
    </source>
</evidence>
<evidence type="ECO:0000256" key="6">
    <source>
        <dbReference type="ARBA" id="ARBA00023136"/>
    </source>
</evidence>
<accession>A0A9J7ZR03</accession>
<dbReference type="GO" id="GO:0005886">
    <property type="term" value="C:plasma membrane"/>
    <property type="evidence" value="ECO:0007669"/>
    <property type="project" value="TreeGrafter"/>
</dbReference>
<keyword evidence="3" id="KW-0813">Transport</keyword>
<evidence type="ECO:0000256" key="5">
    <source>
        <dbReference type="ARBA" id="ARBA00022989"/>
    </source>
</evidence>
<sequence length="513" mass="57295">MMLKNRVSDEFVSFLSFPVGFEQRYCDSQRGCSGNAGQLWSGLLPHEVLHRPYERFQERRAGVCQQQTGQNQGSPLYGHRGNRGYHFPHSYWSLHACSVFSVNGEASLKQTLFKLTAYTNLGYYIINKLHHVDESVGSKTRKAFLYLAAFPLLDAMAWTHAGILLKHKHSILVGCASISDVVAQVVFVAILLHSHLECVEPLLIPILSLYMGAFVRFTVVGLGYYRNVHDNIPDSSGPEVGGDATIKKMLNFWWPLALILATQRISRPIVNLFVSRDLKGSTAATEAVAVLTATYPVGHMPYGWLTELRAIYPAFDKNNPSNKLASSGTVVTKSHIKRFTFVCLALSITLCFVVFWAPHISERILVDIIGVDHAFAELCVTPLRIFSFFPIPVTIRAHLTGWLMTLKKTFVLAPSSVLRIIVLITSLIVLPYMGVHGATLGVGSLLAGFLGESTMVAIASCYVYRKQKKKKDSDEDMTIDGEDSAPMNEYRGRDRVDDIVEFREEDEEELEED</sequence>
<proteinExistence type="inferred from homology"/>
<dbReference type="GO" id="GO:0035435">
    <property type="term" value="P:phosphate ion transmembrane transport"/>
    <property type="evidence" value="ECO:0007669"/>
    <property type="project" value="InterPro"/>
</dbReference>
<keyword evidence="10" id="KW-1185">Reference proteome</keyword>
<dbReference type="Pfam" id="PF07260">
    <property type="entry name" value="ANKH"/>
    <property type="match status" value="1"/>
</dbReference>
<evidence type="ECO:0000313" key="9">
    <source>
        <dbReference type="Ensembl" id="ENSCCRP00000135519.1"/>
    </source>
</evidence>
<dbReference type="GeneTree" id="ENSGT00390000012189"/>
<evidence type="ECO:0000256" key="8">
    <source>
        <dbReference type="SAM" id="Phobius"/>
    </source>
</evidence>
<feature type="compositionally biased region" description="Acidic residues" evidence="7">
    <location>
        <begin position="474"/>
        <end position="483"/>
    </location>
</feature>
<feature type="transmembrane region" description="Helical" evidence="8">
    <location>
        <begin position="144"/>
        <end position="165"/>
    </location>
</feature>
<keyword evidence="6 8" id="KW-0472">Membrane</keyword>
<dbReference type="Ensembl" id="ENSCCRT00000117893.1">
    <property type="protein sequence ID" value="ENSCCRP00000135519.1"/>
    <property type="gene ID" value="ENSCCRG00000073557.1"/>
</dbReference>
<dbReference type="PANTHER" id="PTHR28384:SF1">
    <property type="entry name" value="PROGRESSIVE ANKYLOSIS PROTEIN HOMOLOG"/>
    <property type="match status" value="1"/>
</dbReference>
<feature type="compositionally biased region" description="Basic and acidic residues" evidence="7">
    <location>
        <begin position="490"/>
        <end position="502"/>
    </location>
</feature>
<feature type="compositionally biased region" description="Acidic residues" evidence="7">
    <location>
        <begin position="503"/>
        <end position="513"/>
    </location>
</feature>
<feature type="transmembrane region" description="Helical" evidence="8">
    <location>
        <begin position="204"/>
        <end position="225"/>
    </location>
</feature>
<evidence type="ECO:0000313" key="10">
    <source>
        <dbReference type="Proteomes" id="UP001108240"/>
    </source>
</evidence>
<dbReference type="InterPro" id="IPR009887">
    <property type="entry name" value="ANKH"/>
</dbReference>
<protein>
    <submittedName>
        <fullName evidence="9">ANKH inorganic pyrophosphate transport regulator b</fullName>
    </submittedName>
</protein>
<comment type="similarity">
    <text evidence="2">Belongs to the ANKH family.</text>
</comment>
<dbReference type="PANTHER" id="PTHR28384">
    <property type="entry name" value="PROGRESSIVE ANKYLOSIS PROTEIN HOMOLOG"/>
    <property type="match status" value="1"/>
</dbReference>
<evidence type="ECO:0000256" key="1">
    <source>
        <dbReference type="ARBA" id="ARBA00004141"/>
    </source>
</evidence>
<dbReference type="Proteomes" id="UP001108240">
    <property type="component" value="Unplaced"/>
</dbReference>
<feature type="transmembrane region" description="Helical" evidence="8">
    <location>
        <begin position="385"/>
        <end position="404"/>
    </location>
</feature>
<reference evidence="9" key="2">
    <citation type="submission" date="2025-09" db="UniProtKB">
        <authorList>
            <consortium name="Ensembl"/>
        </authorList>
    </citation>
    <scope>IDENTIFICATION</scope>
</reference>
<dbReference type="GO" id="GO:0030504">
    <property type="term" value="F:inorganic diphosphate transmembrane transporter activity"/>
    <property type="evidence" value="ECO:0007669"/>
    <property type="project" value="TreeGrafter"/>
</dbReference>
<reference evidence="9" key="1">
    <citation type="submission" date="2025-08" db="UniProtKB">
        <authorList>
            <consortium name="Ensembl"/>
        </authorList>
    </citation>
    <scope>IDENTIFICATION</scope>
</reference>